<comment type="subcellular location">
    <subcellularLocation>
        <location evidence="1 7">Cell membrane</location>
        <topology evidence="1 7">Multi-pass membrane protein</topology>
    </subcellularLocation>
</comment>
<evidence type="ECO:0000256" key="6">
    <source>
        <dbReference type="ARBA" id="ARBA00023136"/>
    </source>
</evidence>
<dbReference type="PANTHER" id="PTHR30465">
    <property type="entry name" value="INNER MEMBRANE ABC TRANSPORTER"/>
    <property type="match status" value="1"/>
</dbReference>
<keyword evidence="2 7" id="KW-0813">Transport</keyword>
<dbReference type="GO" id="GO:0005886">
    <property type="term" value="C:plasma membrane"/>
    <property type="evidence" value="ECO:0007669"/>
    <property type="project" value="UniProtKB-SubCell"/>
</dbReference>
<dbReference type="Pfam" id="PF00528">
    <property type="entry name" value="BPD_transp_1"/>
    <property type="match status" value="1"/>
</dbReference>
<sequence length="363" mass="41387">MPHKLESLLDKVIWLGLGRYIVFRGFNALLVLFVALLISVILFADLETKELETRVYEQVQNYARGLRGLPPEEVNRRVEEYRQWLIKVYGLDQPLYIRAFKYLARALTLDFGEARQRYPAYGATADVRSILLTALGRTVLLFTTAQIIVIVIGIFLGLYAAYRSGSIFDRFLSVFALVTYSMPMYWLGMLMILLFAYELGIFPSRSWEYVPEDVKASPFSLFVWYLWHMALPLMTIILVSFGGLAWIVRNIAISTMQEDFVMVAHAKGLRSRDVLYKHVLRAISPPVVTMSAFAIIGSFFGAIISEVVFQWPGMGRLYYTALQNSDTPVVMGVTYLSIMLIVVTKFLLDIIYGFLDPRIKVSG</sequence>
<evidence type="ECO:0000256" key="4">
    <source>
        <dbReference type="ARBA" id="ARBA00022692"/>
    </source>
</evidence>
<dbReference type="AlphaFoldDB" id="A0A832YZW5"/>
<gene>
    <name evidence="9" type="ORF">EYH02_02035</name>
</gene>
<feature type="domain" description="ABC transmembrane type-1" evidence="8">
    <location>
        <begin position="135"/>
        <end position="352"/>
    </location>
</feature>
<dbReference type="PANTHER" id="PTHR30465:SF45">
    <property type="entry name" value="BINDING-PROTEIN-DEPENDENT TRANSPORT SYSTEMS INNER MEMBRANE COMPONENT"/>
    <property type="match status" value="1"/>
</dbReference>
<dbReference type="GO" id="GO:0055085">
    <property type="term" value="P:transmembrane transport"/>
    <property type="evidence" value="ECO:0007669"/>
    <property type="project" value="InterPro"/>
</dbReference>
<keyword evidence="6 7" id="KW-0472">Membrane</keyword>
<feature type="transmembrane region" description="Helical" evidence="7">
    <location>
        <begin position="174"/>
        <end position="197"/>
    </location>
</feature>
<evidence type="ECO:0000256" key="3">
    <source>
        <dbReference type="ARBA" id="ARBA00022475"/>
    </source>
</evidence>
<keyword evidence="5 7" id="KW-1133">Transmembrane helix</keyword>
<keyword evidence="3" id="KW-1003">Cell membrane</keyword>
<organism evidence="9 10">
    <name type="scientific">Ignisphaera aggregans</name>
    <dbReference type="NCBI Taxonomy" id="334771"/>
    <lineage>
        <taxon>Archaea</taxon>
        <taxon>Thermoproteota</taxon>
        <taxon>Thermoprotei</taxon>
        <taxon>Desulfurococcales</taxon>
        <taxon>Desulfurococcaceae</taxon>
        <taxon>Ignisphaera</taxon>
    </lineage>
</organism>
<dbReference type="Gene3D" id="1.10.3720.10">
    <property type="entry name" value="MetI-like"/>
    <property type="match status" value="1"/>
</dbReference>
<evidence type="ECO:0000256" key="1">
    <source>
        <dbReference type="ARBA" id="ARBA00004651"/>
    </source>
</evidence>
<dbReference type="Proteomes" id="UP000605805">
    <property type="component" value="Unassembled WGS sequence"/>
</dbReference>
<feature type="transmembrane region" description="Helical" evidence="7">
    <location>
        <begin position="139"/>
        <end position="162"/>
    </location>
</feature>
<evidence type="ECO:0000256" key="2">
    <source>
        <dbReference type="ARBA" id="ARBA00022448"/>
    </source>
</evidence>
<accession>A0A832YZW5</accession>
<evidence type="ECO:0000313" key="9">
    <source>
        <dbReference type="EMBL" id="HIP56836.1"/>
    </source>
</evidence>
<dbReference type="InterPro" id="IPR000515">
    <property type="entry name" value="MetI-like"/>
</dbReference>
<feature type="transmembrane region" description="Helical" evidence="7">
    <location>
        <begin position="225"/>
        <end position="248"/>
    </location>
</feature>
<dbReference type="CDD" id="cd06261">
    <property type="entry name" value="TM_PBP2"/>
    <property type="match status" value="1"/>
</dbReference>
<dbReference type="InterPro" id="IPR035906">
    <property type="entry name" value="MetI-like_sf"/>
</dbReference>
<feature type="transmembrane region" description="Helical" evidence="7">
    <location>
        <begin position="21"/>
        <end position="44"/>
    </location>
</feature>
<dbReference type="PROSITE" id="PS50928">
    <property type="entry name" value="ABC_TM1"/>
    <property type="match status" value="1"/>
</dbReference>
<comment type="caution">
    <text evidence="9">The sequence shown here is derived from an EMBL/GenBank/DDBJ whole genome shotgun (WGS) entry which is preliminary data.</text>
</comment>
<evidence type="ECO:0000256" key="7">
    <source>
        <dbReference type="RuleBase" id="RU363032"/>
    </source>
</evidence>
<feature type="transmembrane region" description="Helical" evidence="7">
    <location>
        <begin position="287"/>
        <end position="309"/>
    </location>
</feature>
<evidence type="ECO:0000313" key="10">
    <source>
        <dbReference type="Proteomes" id="UP000605805"/>
    </source>
</evidence>
<evidence type="ECO:0000256" key="5">
    <source>
        <dbReference type="ARBA" id="ARBA00022989"/>
    </source>
</evidence>
<proteinExistence type="inferred from homology"/>
<comment type="similarity">
    <text evidence="7">Belongs to the binding-protein-dependent transport system permease family.</text>
</comment>
<protein>
    <submittedName>
        <fullName evidence="9">ABC transporter permease</fullName>
    </submittedName>
</protein>
<dbReference type="EMBL" id="DQTV01000040">
    <property type="protein sequence ID" value="HIP56836.1"/>
    <property type="molecule type" value="Genomic_DNA"/>
</dbReference>
<name>A0A832YZW5_9CREN</name>
<reference evidence="9" key="1">
    <citation type="journal article" date="2020" name="ISME J.">
        <title>Gammaproteobacteria mediating utilization of methyl-, sulfur- and petroleum organic compounds in deep ocean hydrothermal plumes.</title>
        <authorList>
            <person name="Zhou Z."/>
            <person name="Liu Y."/>
            <person name="Pan J."/>
            <person name="Cron B.R."/>
            <person name="Toner B.M."/>
            <person name="Anantharaman K."/>
            <person name="Breier J.A."/>
            <person name="Dick G.J."/>
            <person name="Li M."/>
        </authorList>
    </citation>
    <scope>NUCLEOTIDE SEQUENCE</scope>
    <source>
        <strain evidence="9">SZUA-1435</strain>
    </source>
</reference>
<feature type="transmembrane region" description="Helical" evidence="7">
    <location>
        <begin position="329"/>
        <end position="355"/>
    </location>
</feature>
<keyword evidence="4 7" id="KW-0812">Transmembrane</keyword>
<dbReference type="SUPFAM" id="SSF161098">
    <property type="entry name" value="MetI-like"/>
    <property type="match status" value="1"/>
</dbReference>
<evidence type="ECO:0000259" key="8">
    <source>
        <dbReference type="PROSITE" id="PS50928"/>
    </source>
</evidence>